<reference evidence="2" key="1">
    <citation type="submission" date="2021-12" db="EMBL/GenBank/DDBJ databases">
        <authorList>
            <person name="Zaccaron A."/>
            <person name="Stergiopoulos I."/>
        </authorList>
    </citation>
    <scope>NUCLEOTIDE SEQUENCE</scope>
    <source>
        <strain evidence="2">Race5_Kim</strain>
    </source>
</reference>
<dbReference type="EMBL" id="CP090165">
    <property type="protein sequence ID" value="UJO15499.1"/>
    <property type="molecule type" value="Genomic_DNA"/>
</dbReference>
<dbReference type="OrthoDB" id="5135333at2759"/>
<reference evidence="2" key="2">
    <citation type="journal article" date="2022" name="Microb. Genom.">
        <title>A chromosome-scale genome assembly of the tomato pathogen Cladosporium fulvum reveals a compartmentalized genome architecture and the presence of a dispensable chromosome.</title>
        <authorList>
            <person name="Zaccaron A.Z."/>
            <person name="Chen L.H."/>
            <person name="Samaras A."/>
            <person name="Stergiopoulos I."/>
        </authorList>
    </citation>
    <scope>NUCLEOTIDE SEQUENCE</scope>
    <source>
        <strain evidence="2">Race5_Kim</strain>
    </source>
</reference>
<dbReference type="GeneID" id="71988161"/>
<evidence type="ECO:0000313" key="2">
    <source>
        <dbReference type="EMBL" id="UJO15499.1"/>
    </source>
</evidence>
<accession>A0A9Q8LDP9</accession>
<keyword evidence="3" id="KW-1185">Reference proteome</keyword>
<organism evidence="2 3">
    <name type="scientific">Passalora fulva</name>
    <name type="common">Tomato leaf mold</name>
    <name type="synonym">Cladosporium fulvum</name>
    <dbReference type="NCBI Taxonomy" id="5499"/>
    <lineage>
        <taxon>Eukaryota</taxon>
        <taxon>Fungi</taxon>
        <taxon>Dikarya</taxon>
        <taxon>Ascomycota</taxon>
        <taxon>Pezizomycotina</taxon>
        <taxon>Dothideomycetes</taxon>
        <taxon>Dothideomycetidae</taxon>
        <taxon>Mycosphaerellales</taxon>
        <taxon>Mycosphaerellaceae</taxon>
        <taxon>Fulvia</taxon>
    </lineage>
</organism>
<evidence type="ECO:0000256" key="1">
    <source>
        <dbReference type="SAM" id="MobiDB-lite"/>
    </source>
</evidence>
<dbReference type="KEGG" id="ffu:CLAFUR5_08283"/>
<dbReference type="AlphaFoldDB" id="A0A9Q8LDP9"/>
<dbReference type="RefSeq" id="XP_047759865.1">
    <property type="nucleotide sequence ID" value="XM_047907431.1"/>
</dbReference>
<dbReference type="Proteomes" id="UP000756132">
    <property type="component" value="Chromosome 3"/>
</dbReference>
<proteinExistence type="predicted"/>
<sequence>MATQNSRDFFLGEDTPGPSPDTGPKLGSGLKRFAILDADGDCVGTASWADDGEKQRRRQRFIALSDARSFTKTEYDDWSSYTERKEPWQLYNVMMLEPKKADGSPGDPDEDVVVAYRAGIGKVFKSAFPNGINYGWKEVVLG</sequence>
<name>A0A9Q8LDP9_PASFU</name>
<evidence type="ECO:0000313" key="3">
    <source>
        <dbReference type="Proteomes" id="UP000756132"/>
    </source>
</evidence>
<feature type="region of interest" description="Disordered" evidence="1">
    <location>
        <begin position="1"/>
        <end position="28"/>
    </location>
</feature>
<gene>
    <name evidence="2" type="ORF">CLAFUR5_08283</name>
</gene>
<protein>
    <submittedName>
        <fullName evidence="2">Uncharacterized protein</fullName>
    </submittedName>
</protein>